<dbReference type="Gene3D" id="3.30.1060.10">
    <property type="entry name" value="Peptide methionine sulphoxide reductase MsrA"/>
    <property type="match status" value="1"/>
</dbReference>
<gene>
    <name evidence="10" type="ORF">GSONMT00060834001</name>
</gene>
<evidence type="ECO:0000259" key="9">
    <source>
        <dbReference type="Pfam" id="PF01625"/>
    </source>
</evidence>
<keyword evidence="8" id="KW-0472">Membrane</keyword>
<dbReference type="Proteomes" id="UP000193380">
    <property type="component" value="Unassembled WGS sequence"/>
</dbReference>
<evidence type="ECO:0000256" key="4">
    <source>
        <dbReference type="ARBA" id="ARBA00030273"/>
    </source>
</evidence>
<dbReference type="Pfam" id="PF01625">
    <property type="entry name" value="PMSR"/>
    <property type="match status" value="1"/>
</dbReference>
<dbReference type="GO" id="GO:0005737">
    <property type="term" value="C:cytoplasm"/>
    <property type="evidence" value="ECO:0007669"/>
    <property type="project" value="TreeGrafter"/>
</dbReference>
<evidence type="ECO:0000256" key="5">
    <source>
        <dbReference type="ARBA" id="ARBA00030643"/>
    </source>
</evidence>
<evidence type="ECO:0000256" key="6">
    <source>
        <dbReference type="ARBA" id="ARBA00047806"/>
    </source>
</evidence>
<dbReference type="GO" id="GO:0034599">
    <property type="term" value="P:cellular response to oxidative stress"/>
    <property type="evidence" value="ECO:0007669"/>
    <property type="project" value="TreeGrafter"/>
</dbReference>
<dbReference type="EMBL" id="FR905098">
    <property type="protein sequence ID" value="CDQ75982.1"/>
    <property type="molecule type" value="Genomic_DNA"/>
</dbReference>
<keyword evidence="8" id="KW-0812">Transmembrane</keyword>
<name>A0A060X9S4_ONCMY</name>
<evidence type="ECO:0000313" key="11">
    <source>
        <dbReference type="Proteomes" id="UP000193380"/>
    </source>
</evidence>
<sequence length="348" mass="40165">MKVRFYFLSVWRLTNIDLLRDFLITGRPKYIVIRRLTDDIKGHKMCVHENGLSSTIRYLILLVLASRYVNGFACNTFTSGHSSIFTFLHDSYILKCIYVLNWEIINKSFPLTAFFWCLSCALIQAFAFLEPCPIWHLKNGQIFFFKQTVVFLSMLLLYLRILTKKIEVIISIFHHPKCKGIFVEWNFTCKNMGRCLHRILAEDKFLSARRNRFTNHAMETVKVQKELCLLLSAKAQLLLAWRLLLIVSLAVADMADTTAMPTKDRALKGREEKMVVAEKHAVNGNPTVEPFPEGMETIMFGMGCFWGPEKRFWQKSGVFSTHVGYSGGRHTQPQPTRKCAQLCQESSI</sequence>
<dbReference type="InterPro" id="IPR050162">
    <property type="entry name" value="MsrA_MetSO_reductase"/>
</dbReference>
<protein>
    <recommendedName>
        <fullName evidence="2">peptide-methionine (S)-S-oxide reductase</fullName>
        <ecNumber evidence="2">1.8.4.11</ecNumber>
    </recommendedName>
    <alternativeName>
        <fullName evidence="5">Peptide-methionine (S)-S-oxide reductase</fullName>
    </alternativeName>
    <alternativeName>
        <fullName evidence="4">Protein-methionine-S-oxide reductase</fullName>
    </alternativeName>
</protein>
<evidence type="ECO:0000313" key="10">
    <source>
        <dbReference type="EMBL" id="CDQ75982.1"/>
    </source>
</evidence>
<proteinExistence type="inferred from homology"/>
<reference evidence="10" key="2">
    <citation type="submission" date="2014-03" db="EMBL/GenBank/DDBJ databases">
        <authorList>
            <person name="Genoscope - CEA"/>
        </authorList>
    </citation>
    <scope>NUCLEOTIDE SEQUENCE</scope>
</reference>
<evidence type="ECO:0000256" key="1">
    <source>
        <dbReference type="ARBA" id="ARBA00005591"/>
    </source>
</evidence>
<evidence type="ECO:0000256" key="2">
    <source>
        <dbReference type="ARBA" id="ARBA00012502"/>
    </source>
</evidence>
<dbReference type="SUPFAM" id="SSF55068">
    <property type="entry name" value="Peptide methionine sulfoxide reductase"/>
    <property type="match status" value="1"/>
</dbReference>
<dbReference type="AlphaFoldDB" id="A0A060X9S4"/>
<evidence type="ECO:0000256" key="8">
    <source>
        <dbReference type="SAM" id="Phobius"/>
    </source>
</evidence>
<keyword evidence="3" id="KW-0560">Oxidoreductase</keyword>
<dbReference type="PANTHER" id="PTHR42799">
    <property type="entry name" value="MITOCHONDRIAL PEPTIDE METHIONINE SULFOXIDE REDUCTASE"/>
    <property type="match status" value="1"/>
</dbReference>
<feature type="transmembrane region" description="Helical" evidence="8">
    <location>
        <begin position="141"/>
        <end position="159"/>
    </location>
</feature>
<dbReference type="InterPro" id="IPR036509">
    <property type="entry name" value="Met_Sox_Rdtase_MsrA_sf"/>
</dbReference>
<accession>A0A060X9S4</accession>
<comment type="catalytic activity">
    <reaction evidence="7">
        <text>[thioredoxin]-disulfide + L-methionine + H2O = L-methionine (S)-S-oxide + [thioredoxin]-dithiol</text>
        <dbReference type="Rhea" id="RHEA:19993"/>
        <dbReference type="Rhea" id="RHEA-COMP:10698"/>
        <dbReference type="Rhea" id="RHEA-COMP:10700"/>
        <dbReference type="ChEBI" id="CHEBI:15377"/>
        <dbReference type="ChEBI" id="CHEBI:29950"/>
        <dbReference type="ChEBI" id="CHEBI:50058"/>
        <dbReference type="ChEBI" id="CHEBI:57844"/>
        <dbReference type="ChEBI" id="CHEBI:58772"/>
        <dbReference type="EC" id="1.8.4.11"/>
    </reaction>
</comment>
<comment type="catalytic activity">
    <reaction evidence="6">
        <text>L-methionyl-[protein] + [thioredoxin]-disulfide + H2O = L-methionyl-(S)-S-oxide-[protein] + [thioredoxin]-dithiol</text>
        <dbReference type="Rhea" id="RHEA:14217"/>
        <dbReference type="Rhea" id="RHEA-COMP:10698"/>
        <dbReference type="Rhea" id="RHEA-COMP:10700"/>
        <dbReference type="Rhea" id="RHEA-COMP:12313"/>
        <dbReference type="Rhea" id="RHEA-COMP:12315"/>
        <dbReference type="ChEBI" id="CHEBI:15377"/>
        <dbReference type="ChEBI" id="CHEBI:16044"/>
        <dbReference type="ChEBI" id="CHEBI:29950"/>
        <dbReference type="ChEBI" id="CHEBI:44120"/>
        <dbReference type="ChEBI" id="CHEBI:50058"/>
        <dbReference type="EC" id="1.8.4.11"/>
    </reaction>
</comment>
<comment type="similarity">
    <text evidence="1">Belongs to the MsrA Met sulfoxide reductase family.</text>
</comment>
<feature type="transmembrane region" description="Helical" evidence="8">
    <location>
        <begin position="109"/>
        <end position="129"/>
    </location>
</feature>
<dbReference type="EC" id="1.8.4.11" evidence="2"/>
<keyword evidence="8" id="KW-1133">Transmembrane helix</keyword>
<evidence type="ECO:0000256" key="7">
    <source>
        <dbReference type="ARBA" id="ARBA00048782"/>
    </source>
</evidence>
<dbReference type="GO" id="GO:0008113">
    <property type="term" value="F:peptide-methionine (S)-S-oxide reductase activity"/>
    <property type="evidence" value="ECO:0007669"/>
    <property type="project" value="UniProtKB-EC"/>
</dbReference>
<dbReference type="STRING" id="8022.A0A060X9S4"/>
<dbReference type="PaxDb" id="8022-A0A060X9S4"/>
<dbReference type="InterPro" id="IPR002569">
    <property type="entry name" value="Met_Sox_Rdtase_MsrA_dom"/>
</dbReference>
<reference evidence="10" key="1">
    <citation type="journal article" date="2014" name="Nat. Commun.">
        <title>The rainbow trout genome provides novel insights into evolution after whole-genome duplication in vertebrates.</title>
        <authorList>
            <person name="Berthelot C."/>
            <person name="Brunet F."/>
            <person name="Chalopin D."/>
            <person name="Juanchich A."/>
            <person name="Bernard M."/>
            <person name="Noel B."/>
            <person name="Bento P."/>
            <person name="Da Silva C."/>
            <person name="Labadie K."/>
            <person name="Alberti A."/>
            <person name="Aury J.M."/>
            <person name="Louis A."/>
            <person name="Dehais P."/>
            <person name="Bardou P."/>
            <person name="Montfort J."/>
            <person name="Klopp C."/>
            <person name="Cabau C."/>
            <person name="Gaspin C."/>
            <person name="Thorgaard G.H."/>
            <person name="Boussaha M."/>
            <person name="Quillet E."/>
            <person name="Guyomard R."/>
            <person name="Galiana D."/>
            <person name="Bobe J."/>
            <person name="Volff J.N."/>
            <person name="Genet C."/>
            <person name="Wincker P."/>
            <person name="Jaillon O."/>
            <person name="Roest Crollius H."/>
            <person name="Guiguen Y."/>
        </authorList>
    </citation>
    <scope>NUCLEOTIDE SEQUENCE [LARGE SCALE GENOMIC DNA]</scope>
</reference>
<evidence type="ECO:0000256" key="3">
    <source>
        <dbReference type="ARBA" id="ARBA00023002"/>
    </source>
</evidence>
<feature type="domain" description="Peptide methionine sulphoxide reductase MsrA" evidence="9">
    <location>
        <begin position="297"/>
        <end position="339"/>
    </location>
</feature>
<dbReference type="PANTHER" id="PTHR42799:SF2">
    <property type="entry name" value="MITOCHONDRIAL PEPTIDE METHIONINE SULFOXIDE REDUCTASE"/>
    <property type="match status" value="1"/>
</dbReference>
<organism evidence="10 11">
    <name type="scientific">Oncorhynchus mykiss</name>
    <name type="common">Rainbow trout</name>
    <name type="synonym">Salmo gairdneri</name>
    <dbReference type="NCBI Taxonomy" id="8022"/>
    <lineage>
        <taxon>Eukaryota</taxon>
        <taxon>Metazoa</taxon>
        <taxon>Chordata</taxon>
        <taxon>Craniata</taxon>
        <taxon>Vertebrata</taxon>
        <taxon>Euteleostomi</taxon>
        <taxon>Actinopterygii</taxon>
        <taxon>Neopterygii</taxon>
        <taxon>Teleostei</taxon>
        <taxon>Protacanthopterygii</taxon>
        <taxon>Salmoniformes</taxon>
        <taxon>Salmonidae</taxon>
        <taxon>Salmoninae</taxon>
        <taxon>Oncorhynchus</taxon>
    </lineage>
</organism>